<dbReference type="RefSeq" id="WP_204065415.1">
    <property type="nucleotide sequence ID" value="NZ_BOOJ01000032.1"/>
</dbReference>
<proteinExistence type="predicted"/>
<comment type="caution">
    <text evidence="2">The sequence shown here is derived from an EMBL/GenBank/DDBJ whole genome shotgun (WGS) entry which is preliminary data.</text>
</comment>
<accession>A0A8J3SEP1</accession>
<dbReference type="EMBL" id="BOOJ01000032">
    <property type="protein sequence ID" value="GIH93236.1"/>
    <property type="molecule type" value="Genomic_DNA"/>
</dbReference>
<evidence type="ECO:0000313" key="2">
    <source>
        <dbReference type="EMBL" id="GIH93236.1"/>
    </source>
</evidence>
<protein>
    <recommendedName>
        <fullName evidence="1">DUF4097 domain-containing protein</fullName>
    </recommendedName>
</protein>
<evidence type="ECO:0000313" key="3">
    <source>
        <dbReference type="Proteomes" id="UP000619788"/>
    </source>
</evidence>
<dbReference type="Proteomes" id="UP000619788">
    <property type="component" value="Unassembled WGS sequence"/>
</dbReference>
<evidence type="ECO:0000259" key="1">
    <source>
        <dbReference type="Pfam" id="PF13349"/>
    </source>
</evidence>
<feature type="domain" description="DUF4097" evidence="1">
    <location>
        <begin position="22"/>
        <end position="262"/>
    </location>
</feature>
<dbReference type="AlphaFoldDB" id="A0A8J3SEP1"/>
<organism evidence="2 3">
    <name type="scientific">Planobispora siamensis</name>
    <dbReference type="NCBI Taxonomy" id="936338"/>
    <lineage>
        <taxon>Bacteria</taxon>
        <taxon>Bacillati</taxon>
        <taxon>Actinomycetota</taxon>
        <taxon>Actinomycetes</taxon>
        <taxon>Streptosporangiales</taxon>
        <taxon>Streptosporangiaceae</taxon>
        <taxon>Planobispora</taxon>
    </lineage>
</organism>
<reference evidence="2 3" key="1">
    <citation type="submission" date="2021-01" db="EMBL/GenBank/DDBJ databases">
        <title>Whole genome shotgun sequence of Planobispora siamensis NBRC 107568.</title>
        <authorList>
            <person name="Komaki H."/>
            <person name="Tamura T."/>
        </authorList>
    </citation>
    <scope>NUCLEOTIDE SEQUENCE [LARGE SCALE GENOMIC DNA]</scope>
    <source>
        <strain evidence="2 3">NBRC 107568</strain>
    </source>
</reference>
<keyword evidence="3" id="KW-1185">Reference proteome</keyword>
<sequence>MPTFPTPGPITFSAHLVGGSLRVTASDREDTRVDVQPADPSDLDYARSIQVEHDADTISLRTPDRRVLRRAPTVDVVVALPAGSHVRAGTVSADVTTSGPLYDVEISTASGDVTIERAAELRVKTASGDVRCDVTEGAASVETISGVVRLGTVGGPAGLTTVSGEAELGEAGGDVVAKSTSGRIRVHRIVRGRVSANTTSGDVAIGVADGTATWLDVGSLSGKINSELVPFDQGDQPADDENTIELGIRSLSGDISITRSEGMR</sequence>
<gene>
    <name evidence="2" type="ORF">Psi01_38660</name>
</gene>
<name>A0A8J3SEP1_9ACTN</name>
<dbReference type="InterPro" id="IPR025164">
    <property type="entry name" value="Toastrack_DUF4097"/>
</dbReference>
<dbReference type="Pfam" id="PF13349">
    <property type="entry name" value="DUF4097"/>
    <property type="match status" value="1"/>
</dbReference>